<dbReference type="RefSeq" id="WP_106441315.1">
    <property type="nucleotide sequence ID" value="NZ_NCLF01000046.1"/>
</dbReference>
<organism evidence="3 4">
    <name type="scientific">Yersinia pseudotuberculosis</name>
    <dbReference type="NCBI Taxonomy" id="633"/>
    <lineage>
        <taxon>Bacteria</taxon>
        <taxon>Pseudomonadati</taxon>
        <taxon>Pseudomonadota</taxon>
        <taxon>Gammaproteobacteria</taxon>
        <taxon>Enterobacterales</taxon>
        <taxon>Yersiniaceae</taxon>
        <taxon>Yersinia</taxon>
    </lineage>
</organism>
<evidence type="ECO:0000256" key="1">
    <source>
        <dbReference type="ARBA" id="ARBA00022723"/>
    </source>
</evidence>
<gene>
    <name evidence="3" type="ORF">NCTC8580_03394</name>
</gene>
<dbReference type="Proteomes" id="UP000255087">
    <property type="component" value="Unassembled WGS sequence"/>
</dbReference>
<evidence type="ECO:0000313" key="3">
    <source>
        <dbReference type="EMBL" id="SUP85044.1"/>
    </source>
</evidence>
<sequence length="133" mass="14817">MANLVTGLAHVGLRSANIERTTHFYHSLGFTTSQSLVLEDPQGHIEVRFLALGELVLELYQLPWAGQQRNKIAFGIDHVALRVSDLAAAQRWVEELGYPLTEGPTLQPSGRNGVRYFMIDGPDGERVEFNQTV</sequence>
<dbReference type="InterPro" id="IPR037523">
    <property type="entry name" value="VOC_core"/>
</dbReference>
<dbReference type="SUPFAM" id="SSF54593">
    <property type="entry name" value="Glyoxalase/Bleomycin resistance protein/Dihydroxybiphenyl dioxygenase"/>
    <property type="match status" value="1"/>
</dbReference>
<dbReference type="AlphaFoldDB" id="A0A380QBG2"/>
<keyword evidence="1" id="KW-0479">Metal-binding</keyword>
<name>A0A380QBG2_YERPU</name>
<dbReference type="GO" id="GO:0046872">
    <property type="term" value="F:metal ion binding"/>
    <property type="evidence" value="ECO:0007669"/>
    <property type="project" value="UniProtKB-KW"/>
</dbReference>
<proteinExistence type="predicted"/>
<dbReference type="PANTHER" id="PTHR43048">
    <property type="entry name" value="METHYLMALONYL-COA EPIMERASE"/>
    <property type="match status" value="1"/>
</dbReference>
<evidence type="ECO:0000313" key="4">
    <source>
        <dbReference type="Proteomes" id="UP000255087"/>
    </source>
</evidence>
<dbReference type="PROSITE" id="PS51819">
    <property type="entry name" value="VOC"/>
    <property type="match status" value="1"/>
</dbReference>
<evidence type="ECO:0000259" key="2">
    <source>
        <dbReference type="PROSITE" id="PS51819"/>
    </source>
</evidence>
<dbReference type="PANTHER" id="PTHR43048:SF3">
    <property type="entry name" value="METHYLMALONYL-COA EPIMERASE, MITOCHONDRIAL"/>
    <property type="match status" value="1"/>
</dbReference>
<accession>A0A380QBG2</accession>
<dbReference type="Gene3D" id="3.10.180.10">
    <property type="entry name" value="2,3-Dihydroxybiphenyl 1,2-Dioxygenase, domain 1"/>
    <property type="match status" value="1"/>
</dbReference>
<dbReference type="CDD" id="cd06587">
    <property type="entry name" value="VOC"/>
    <property type="match status" value="1"/>
</dbReference>
<protein>
    <submittedName>
        <fullName evidence="3">Glyoxalase-like domain</fullName>
    </submittedName>
</protein>
<dbReference type="GO" id="GO:0004493">
    <property type="term" value="F:methylmalonyl-CoA epimerase activity"/>
    <property type="evidence" value="ECO:0007669"/>
    <property type="project" value="TreeGrafter"/>
</dbReference>
<feature type="domain" description="VOC" evidence="2">
    <location>
        <begin position="7"/>
        <end position="132"/>
    </location>
</feature>
<dbReference type="GO" id="GO:0046491">
    <property type="term" value="P:L-methylmalonyl-CoA metabolic process"/>
    <property type="evidence" value="ECO:0007669"/>
    <property type="project" value="TreeGrafter"/>
</dbReference>
<dbReference type="EMBL" id="UHJC01000001">
    <property type="protein sequence ID" value="SUP85044.1"/>
    <property type="molecule type" value="Genomic_DNA"/>
</dbReference>
<dbReference type="InterPro" id="IPR051785">
    <property type="entry name" value="MMCE/EMCE_epimerase"/>
</dbReference>
<dbReference type="InterPro" id="IPR004360">
    <property type="entry name" value="Glyas_Fos-R_dOase_dom"/>
</dbReference>
<reference evidence="3 4" key="1">
    <citation type="submission" date="2018-06" db="EMBL/GenBank/DDBJ databases">
        <authorList>
            <consortium name="Pathogen Informatics"/>
            <person name="Doyle S."/>
        </authorList>
    </citation>
    <scope>NUCLEOTIDE SEQUENCE [LARGE SCALE GENOMIC DNA]</scope>
    <source>
        <strain evidence="3 4">NCTC8580</strain>
    </source>
</reference>
<dbReference type="InterPro" id="IPR029068">
    <property type="entry name" value="Glyas_Bleomycin-R_OHBP_Dase"/>
</dbReference>
<dbReference type="Pfam" id="PF00903">
    <property type="entry name" value="Glyoxalase"/>
    <property type="match status" value="1"/>
</dbReference>